<proteinExistence type="predicted"/>
<sequence>MKALDTLALALGEAGNPFAALDAALQQLVGHRFLTVLLYRHDLGVAERLYSNRPEMFPTGGRKRFEDAPTQKRVAETRRPYIGPDAASLRRDFPDHEKIFALGCSSILNMPVLWAGQALGQVNLLHEEGHFGTQHLPPVRVAVQMCVPAFLALKETTP</sequence>
<dbReference type="Gene3D" id="3.30.450.40">
    <property type="match status" value="1"/>
</dbReference>
<gene>
    <name evidence="1" type="ORF">EOD42_00155</name>
</gene>
<dbReference type="EMBL" id="SACL01000001">
    <property type="protein sequence ID" value="RVT98568.1"/>
    <property type="molecule type" value="Genomic_DNA"/>
</dbReference>
<evidence type="ECO:0000313" key="1">
    <source>
        <dbReference type="EMBL" id="RVT98568.1"/>
    </source>
</evidence>
<dbReference type="SUPFAM" id="SSF55781">
    <property type="entry name" value="GAF domain-like"/>
    <property type="match status" value="1"/>
</dbReference>
<evidence type="ECO:0000313" key="2">
    <source>
        <dbReference type="Proteomes" id="UP000282957"/>
    </source>
</evidence>
<dbReference type="InterPro" id="IPR029016">
    <property type="entry name" value="GAF-like_dom_sf"/>
</dbReference>
<reference evidence="1 2" key="1">
    <citation type="submission" date="2019-01" db="EMBL/GenBank/DDBJ databases">
        <authorList>
            <person name="Chen W.-M."/>
        </authorList>
    </citation>
    <scope>NUCLEOTIDE SEQUENCE [LARGE SCALE GENOMIC DNA]</scope>
    <source>
        <strain evidence="1 2">CCP-6</strain>
    </source>
</reference>
<keyword evidence="2" id="KW-1185">Reference proteome</keyword>
<dbReference type="OrthoDB" id="7066078at2"/>
<organism evidence="1 2">
    <name type="scientific">Rhodovarius crocodyli</name>
    <dbReference type="NCBI Taxonomy" id="1979269"/>
    <lineage>
        <taxon>Bacteria</taxon>
        <taxon>Pseudomonadati</taxon>
        <taxon>Pseudomonadota</taxon>
        <taxon>Alphaproteobacteria</taxon>
        <taxon>Acetobacterales</taxon>
        <taxon>Roseomonadaceae</taxon>
        <taxon>Rhodovarius</taxon>
    </lineage>
</organism>
<protein>
    <submittedName>
        <fullName evidence="1">GAF domain-containing protein</fullName>
    </submittedName>
</protein>
<dbReference type="Proteomes" id="UP000282957">
    <property type="component" value="Unassembled WGS sequence"/>
</dbReference>
<accession>A0A437MLM9</accession>
<dbReference type="AlphaFoldDB" id="A0A437MLM9"/>
<name>A0A437MLM9_9PROT</name>
<comment type="caution">
    <text evidence="1">The sequence shown here is derived from an EMBL/GenBank/DDBJ whole genome shotgun (WGS) entry which is preliminary data.</text>
</comment>
<dbReference type="RefSeq" id="WP_127785040.1">
    <property type="nucleotide sequence ID" value="NZ_SACL01000001.1"/>
</dbReference>